<dbReference type="PRINTS" id="PR00081">
    <property type="entry name" value="GDHRDH"/>
</dbReference>
<protein>
    <submittedName>
        <fullName evidence="3">Short-chain dehydrogenase</fullName>
    </submittedName>
</protein>
<dbReference type="GO" id="GO:0016491">
    <property type="term" value="F:oxidoreductase activity"/>
    <property type="evidence" value="ECO:0007669"/>
    <property type="project" value="UniProtKB-KW"/>
</dbReference>
<evidence type="ECO:0000313" key="4">
    <source>
        <dbReference type="Proteomes" id="UP000320231"/>
    </source>
</evidence>
<dbReference type="EMBL" id="AP019514">
    <property type="protein sequence ID" value="BBI58948.1"/>
    <property type="molecule type" value="Genomic_DNA"/>
</dbReference>
<dbReference type="PANTHER" id="PTHR44196:SF1">
    <property type="entry name" value="DEHYDROGENASE_REDUCTASE SDR FAMILY MEMBER 7B"/>
    <property type="match status" value="1"/>
</dbReference>
<evidence type="ECO:0000313" key="3">
    <source>
        <dbReference type="EMBL" id="BBI58948.1"/>
    </source>
</evidence>
<keyword evidence="2" id="KW-0560">Oxidoreductase</keyword>
<dbReference type="PROSITE" id="PS00061">
    <property type="entry name" value="ADH_SHORT"/>
    <property type="match status" value="1"/>
</dbReference>
<dbReference type="KEGG" id="hsr:HSBAA_02540"/>
<proteinExistence type="inferred from homology"/>
<accession>A0A455U371</accession>
<dbReference type="InterPro" id="IPR002347">
    <property type="entry name" value="SDR_fam"/>
</dbReference>
<evidence type="ECO:0000256" key="1">
    <source>
        <dbReference type="ARBA" id="ARBA00006484"/>
    </source>
</evidence>
<organism evidence="3 4">
    <name type="scientific">Vreelandella sulfidaeris</name>
    <dbReference type="NCBI Taxonomy" id="115553"/>
    <lineage>
        <taxon>Bacteria</taxon>
        <taxon>Pseudomonadati</taxon>
        <taxon>Pseudomonadota</taxon>
        <taxon>Gammaproteobacteria</taxon>
        <taxon>Oceanospirillales</taxon>
        <taxon>Halomonadaceae</taxon>
        <taxon>Vreelandella</taxon>
    </lineage>
</organism>
<comment type="similarity">
    <text evidence="1">Belongs to the short-chain dehydrogenases/reductases (SDR) family.</text>
</comment>
<dbReference type="InterPro" id="IPR020904">
    <property type="entry name" value="Sc_DH/Rdtase_CS"/>
</dbReference>
<gene>
    <name evidence="3" type="ORF">HSBAA_02540</name>
</gene>
<dbReference type="Proteomes" id="UP000320231">
    <property type="component" value="Chromosome"/>
</dbReference>
<evidence type="ECO:0000256" key="2">
    <source>
        <dbReference type="ARBA" id="ARBA00023002"/>
    </source>
</evidence>
<dbReference type="Pfam" id="PF00106">
    <property type="entry name" value="adh_short"/>
    <property type="match status" value="1"/>
</dbReference>
<dbReference type="GO" id="GO:0016020">
    <property type="term" value="C:membrane"/>
    <property type="evidence" value="ECO:0007669"/>
    <property type="project" value="TreeGrafter"/>
</dbReference>
<dbReference type="InterPro" id="IPR036291">
    <property type="entry name" value="NAD(P)-bd_dom_sf"/>
</dbReference>
<reference evidence="3 4" key="1">
    <citation type="journal article" date="2019" name="Microbiol. Resour. Announc.">
        <title>Complete Genome Sequence of Halomonas sulfidaeris Strain Esulfide1 Isolated from a Metal Sulfide Rock at a Depth of 2,200 Meters, Obtained Using Nanopore Sequencing.</title>
        <authorList>
            <person name="Saito M."/>
            <person name="Nishigata A."/>
            <person name="Galipon J."/>
            <person name="Arakawa K."/>
        </authorList>
    </citation>
    <scope>NUCLEOTIDE SEQUENCE [LARGE SCALE GENOMIC DNA]</scope>
    <source>
        <strain evidence="3 4">ATCC BAA-803</strain>
    </source>
</reference>
<dbReference type="SUPFAM" id="SSF51735">
    <property type="entry name" value="NAD(P)-binding Rossmann-fold domains"/>
    <property type="match status" value="1"/>
</dbReference>
<dbReference type="AlphaFoldDB" id="A0A455U371"/>
<dbReference type="Gene3D" id="3.40.50.720">
    <property type="entry name" value="NAD(P)-binding Rossmann-like Domain"/>
    <property type="match status" value="1"/>
</dbReference>
<name>A0A455U371_9GAMM</name>
<dbReference type="PANTHER" id="PTHR44196">
    <property type="entry name" value="DEHYDROGENASE/REDUCTASE SDR FAMILY MEMBER 7B"/>
    <property type="match status" value="1"/>
</dbReference>
<sequence length="281" mass="30968">MMSTWKTPQRIWLTGATSGIGEALARKLIAQGHHVVLSARNAEALDTLCQNQPNAHPLPLDISDRQAVLNAGTIIHERLGALDLALFNAGTCEYLDAQQFDMALVERVFAPNLFGTLYGIEAALPLLRAARQEGLPARLAATSSASAYVPLPRAEAYGASKAAVSYFLESLRLDLDQEGIDISLIHPGFVKTPLTEHNDFPMPMQVTAEQAADTIIEGLVKGRLDIHFPRRFTYWVKLLGILPPALRRQIGLRMTRAQRSRHEHLGIAKGIPAHCHCRQRH</sequence>